<sequence length="178" mass="19660">MALTPSNPRVLRTLISGPRRIGEIPEYEERKSQVMSELPPCSPSAEGRSEVPSQSRSKAKALLKCESDMENMPSQLDESAQAAQLGKKKKRRNVDVHELVFLSSSQVFTTYQNFTCMGPVLEKVPGPVSCTGLIKDSSVQGLKDLTELELNSMQKACLPCKPAVLREPLVCYHFFAFG</sequence>
<organism evidence="2 3">
    <name type="scientific">Chloebia gouldiae</name>
    <name type="common">Gouldian finch</name>
    <name type="synonym">Erythrura gouldiae</name>
    <dbReference type="NCBI Taxonomy" id="44316"/>
    <lineage>
        <taxon>Eukaryota</taxon>
        <taxon>Metazoa</taxon>
        <taxon>Chordata</taxon>
        <taxon>Craniata</taxon>
        <taxon>Vertebrata</taxon>
        <taxon>Euteleostomi</taxon>
        <taxon>Archelosauria</taxon>
        <taxon>Archosauria</taxon>
        <taxon>Dinosauria</taxon>
        <taxon>Saurischia</taxon>
        <taxon>Theropoda</taxon>
        <taxon>Coelurosauria</taxon>
        <taxon>Aves</taxon>
        <taxon>Neognathae</taxon>
        <taxon>Neoaves</taxon>
        <taxon>Telluraves</taxon>
        <taxon>Australaves</taxon>
        <taxon>Passeriformes</taxon>
        <taxon>Passeroidea</taxon>
        <taxon>Passeridae</taxon>
        <taxon>Chloebia</taxon>
    </lineage>
</organism>
<evidence type="ECO:0000313" key="2">
    <source>
        <dbReference type="EMBL" id="RLW00696.1"/>
    </source>
</evidence>
<evidence type="ECO:0000256" key="1">
    <source>
        <dbReference type="SAM" id="MobiDB-lite"/>
    </source>
</evidence>
<proteinExistence type="predicted"/>
<evidence type="ECO:0000313" key="3">
    <source>
        <dbReference type="Proteomes" id="UP000276834"/>
    </source>
</evidence>
<feature type="compositionally biased region" description="Basic and acidic residues" evidence="1">
    <location>
        <begin position="21"/>
        <end position="32"/>
    </location>
</feature>
<feature type="region of interest" description="Disordered" evidence="1">
    <location>
        <begin position="21"/>
        <end position="57"/>
    </location>
</feature>
<name>A0A3L8SE69_CHLGU</name>
<comment type="caution">
    <text evidence="2">The sequence shown here is derived from an EMBL/GenBank/DDBJ whole genome shotgun (WGS) entry which is preliminary data.</text>
</comment>
<accession>A0A3L8SE69</accession>
<dbReference type="Proteomes" id="UP000276834">
    <property type="component" value="Unassembled WGS sequence"/>
</dbReference>
<gene>
    <name evidence="2" type="ORF">DV515_00008613</name>
</gene>
<dbReference type="AlphaFoldDB" id="A0A3L8SE69"/>
<reference evidence="2 3" key="1">
    <citation type="journal article" date="2018" name="Proc. R. Soc. B">
        <title>A non-coding region near Follistatin controls head colour polymorphism in the Gouldian finch.</title>
        <authorList>
            <person name="Toomey M.B."/>
            <person name="Marques C.I."/>
            <person name="Andrade P."/>
            <person name="Araujo P.M."/>
            <person name="Sabatino S."/>
            <person name="Gazda M.A."/>
            <person name="Afonso S."/>
            <person name="Lopes R.J."/>
            <person name="Corbo J.C."/>
            <person name="Carneiro M."/>
        </authorList>
    </citation>
    <scope>NUCLEOTIDE SEQUENCE [LARGE SCALE GENOMIC DNA]</scope>
    <source>
        <strain evidence="2">Red01</strain>
        <tissue evidence="2">Muscle</tissue>
    </source>
</reference>
<dbReference type="EMBL" id="QUSF01000026">
    <property type="protein sequence ID" value="RLW00696.1"/>
    <property type="molecule type" value="Genomic_DNA"/>
</dbReference>
<protein>
    <submittedName>
        <fullName evidence="2">Uncharacterized protein</fullName>
    </submittedName>
</protein>
<keyword evidence="3" id="KW-1185">Reference proteome</keyword>